<proteinExistence type="predicted"/>
<dbReference type="PROSITE" id="PS01179">
    <property type="entry name" value="PID"/>
    <property type="match status" value="1"/>
</dbReference>
<dbReference type="SMART" id="SM00462">
    <property type="entry name" value="PTB"/>
    <property type="match status" value="1"/>
</dbReference>
<dbReference type="OrthoDB" id="10069833at2759"/>
<reference evidence="2" key="2">
    <citation type="submission" date="2020-11" db="EMBL/GenBank/DDBJ databases">
        <authorList>
            <person name="McCartney M.A."/>
            <person name="Auch B."/>
            <person name="Kono T."/>
            <person name="Mallez S."/>
            <person name="Becker A."/>
            <person name="Gohl D.M."/>
            <person name="Silverstein K.A.T."/>
            <person name="Koren S."/>
            <person name="Bechman K.B."/>
            <person name="Herman A."/>
            <person name="Abrahante J.E."/>
            <person name="Garbe J."/>
        </authorList>
    </citation>
    <scope>NUCLEOTIDE SEQUENCE</scope>
    <source>
        <strain evidence="2">Duluth1</strain>
        <tissue evidence="2">Whole animal</tissue>
    </source>
</reference>
<protein>
    <recommendedName>
        <fullName evidence="1">PID domain-containing protein</fullName>
    </recommendedName>
</protein>
<gene>
    <name evidence="2" type="ORF">DPMN_030534</name>
</gene>
<evidence type="ECO:0000313" key="3">
    <source>
        <dbReference type="Proteomes" id="UP000828390"/>
    </source>
</evidence>
<feature type="domain" description="PID" evidence="1">
    <location>
        <begin position="42"/>
        <end position="170"/>
    </location>
</feature>
<dbReference type="AlphaFoldDB" id="A0A9D4M107"/>
<reference evidence="2" key="1">
    <citation type="journal article" date="2019" name="bioRxiv">
        <title>The Genome of the Zebra Mussel, Dreissena polymorpha: A Resource for Invasive Species Research.</title>
        <authorList>
            <person name="McCartney M.A."/>
            <person name="Auch B."/>
            <person name="Kono T."/>
            <person name="Mallez S."/>
            <person name="Zhang Y."/>
            <person name="Obille A."/>
            <person name="Becker A."/>
            <person name="Abrahante J.E."/>
            <person name="Garbe J."/>
            <person name="Badalamenti J.P."/>
            <person name="Herman A."/>
            <person name="Mangelson H."/>
            <person name="Liachko I."/>
            <person name="Sullivan S."/>
            <person name="Sone E.D."/>
            <person name="Koren S."/>
            <person name="Silverstein K.A.T."/>
            <person name="Beckman K.B."/>
            <person name="Gohl D.M."/>
        </authorList>
    </citation>
    <scope>NUCLEOTIDE SEQUENCE</scope>
    <source>
        <strain evidence="2">Duluth1</strain>
        <tissue evidence="2">Whole animal</tissue>
    </source>
</reference>
<dbReference type="EMBL" id="JAIWYP010000002">
    <property type="protein sequence ID" value="KAH3867408.1"/>
    <property type="molecule type" value="Genomic_DNA"/>
</dbReference>
<dbReference type="PANTHER" id="PTHR47695">
    <property type="entry name" value="PID DOMAIN-CONTAINING PROTEIN"/>
    <property type="match status" value="1"/>
</dbReference>
<evidence type="ECO:0000259" key="1">
    <source>
        <dbReference type="PROSITE" id="PS01179"/>
    </source>
</evidence>
<dbReference type="GO" id="GO:0005737">
    <property type="term" value="C:cytoplasm"/>
    <property type="evidence" value="ECO:0007669"/>
    <property type="project" value="TreeGrafter"/>
</dbReference>
<dbReference type="Gene3D" id="2.30.29.30">
    <property type="entry name" value="Pleckstrin-homology domain (PH domain)/Phosphotyrosine-binding domain (PTB)"/>
    <property type="match status" value="1"/>
</dbReference>
<dbReference type="Pfam" id="PF00640">
    <property type="entry name" value="PID"/>
    <property type="match status" value="1"/>
</dbReference>
<name>A0A9D4M107_DREPO</name>
<comment type="caution">
    <text evidence="2">The sequence shown here is derived from an EMBL/GenBank/DDBJ whole genome shotgun (WGS) entry which is preliminary data.</text>
</comment>
<dbReference type="InterPro" id="IPR011993">
    <property type="entry name" value="PH-like_dom_sf"/>
</dbReference>
<dbReference type="PANTHER" id="PTHR47695:SF3">
    <property type="entry name" value="PID DOMAIN-CONTAINING PROTEIN"/>
    <property type="match status" value="1"/>
</dbReference>
<sequence>MSFVKISTSEFQSTVESKAVDIANKTSKNNEQNVTSRFQFPGIDFTAKLIGIADVESARGEEMCQESMLRLKQIVKQSKQHKQKIIVNISLVGIRIVDTRTQAVQSIHEISKISFILRDRFDHRAFGYVYDAGDGHHKFYAVKTEKPADGLVETLRDLFQTVYQKKKKEEKEFVKHTHEESVQILASKILKQHEHVKAIQETGLITINVGQDDVGPESAAVGRLWIIADVCDGESEV</sequence>
<dbReference type="SUPFAM" id="SSF50729">
    <property type="entry name" value="PH domain-like"/>
    <property type="match status" value="1"/>
</dbReference>
<organism evidence="2 3">
    <name type="scientific">Dreissena polymorpha</name>
    <name type="common">Zebra mussel</name>
    <name type="synonym">Mytilus polymorpha</name>
    <dbReference type="NCBI Taxonomy" id="45954"/>
    <lineage>
        <taxon>Eukaryota</taxon>
        <taxon>Metazoa</taxon>
        <taxon>Spiralia</taxon>
        <taxon>Lophotrochozoa</taxon>
        <taxon>Mollusca</taxon>
        <taxon>Bivalvia</taxon>
        <taxon>Autobranchia</taxon>
        <taxon>Heteroconchia</taxon>
        <taxon>Euheterodonta</taxon>
        <taxon>Imparidentia</taxon>
        <taxon>Neoheterodontei</taxon>
        <taxon>Myida</taxon>
        <taxon>Dreissenoidea</taxon>
        <taxon>Dreissenidae</taxon>
        <taxon>Dreissena</taxon>
    </lineage>
</organism>
<dbReference type="InterPro" id="IPR006020">
    <property type="entry name" value="PTB/PI_dom"/>
</dbReference>
<dbReference type="Proteomes" id="UP000828390">
    <property type="component" value="Unassembled WGS sequence"/>
</dbReference>
<evidence type="ECO:0000313" key="2">
    <source>
        <dbReference type="EMBL" id="KAH3867408.1"/>
    </source>
</evidence>
<keyword evidence="3" id="KW-1185">Reference proteome</keyword>
<accession>A0A9D4M107</accession>